<sequence>MKGCYNHMHGCRILLTSFQKVILMQVKLHANATTTPRIRKYIQESDKPVRTLARELGVAETTIRIWRDRDSVEDRSHTAQNLQTTLSKDQEWLAVELRKMLLLSLDDLLVVVRKFINAKASRSGLDRCLRRHGVSRLKDLIPETAPKPSPKQFKEYDPGYVHVDLKYLPQMPDEDQRRYIFVGIDRATRWVYLQIMPDKTAASASLFLRNLLEKAPFKVKTILTDNGKEFTDRFCATGQREPTGKHVFDQNCTVHNIEHRLIKPMHPQTNGMVERFNGRIAAILKRTTFESAQDLEDTMHRYELVYNQHIPQKALKHLTPMDKLKEFHQLKPNLFKKRPTNRRGPNNYGDYQCPQPGPKPKGFTDFS</sequence>
<protein>
    <submittedName>
        <fullName evidence="3">Related to transposase</fullName>
    </submittedName>
</protein>
<dbReference type="GO" id="GO:0015074">
    <property type="term" value="P:DNA integration"/>
    <property type="evidence" value="ECO:0007669"/>
    <property type="project" value="InterPro"/>
</dbReference>
<evidence type="ECO:0000313" key="3">
    <source>
        <dbReference type="EMBL" id="CAG37163.1"/>
    </source>
</evidence>
<dbReference type="eggNOG" id="COG2801">
    <property type="taxonomic scope" value="Bacteria"/>
</dbReference>
<feature type="region of interest" description="Disordered" evidence="1">
    <location>
        <begin position="331"/>
        <end position="367"/>
    </location>
</feature>
<dbReference type="PROSITE" id="PS50994">
    <property type="entry name" value="INTEGRASE"/>
    <property type="match status" value="1"/>
</dbReference>
<dbReference type="NCBIfam" id="NF033577">
    <property type="entry name" value="transpos_IS481"/>
    <property type="match status" value="1"/>
</dbReference>
<dbReference type="InterPro" id="IPR036397">
    <property type="entry name" value="RNaseH_sf"/>
</dbReference>
<organism evidence="3 4">
    <name type="scientific">Desulfotalea psychrophila (strain LSv54 / DSM 12343)</name>
    <dbReference type="NCBI Taxonomy" id="177439"/>
    <lineage>
        <taxon>Bacteria</taxon>
        <taxon>Pseudomonadati</taxon>
        <taxon>Thermodesulfobacteriota</taxon>
        <taxon>Desulfobulbia</taxon>
        <taxon>Desulfobulbales</taxon>
        <taxon>Desulfocapsaceae</taxon>
        <taxon>Desulfotalea</taxon>
    </lineage>
</organism>
<proteinExistence type="predicted"/>
<dbReference type="PANTHER" id="PTHR35004:SF6">
    <property type="entry name" value="TRANSPOSASE"/>
    <property type="match status" value="1"/>
</dbReference>
<dbReference type="InterPro" id="IPR012337">
    <property type="entry name" value="RNaseH-like_sf"/>
</dbReference>
<dbReference type="Gene3D" id="3.30.420.10">
    <property type="entry name" value="Ribonuclease H-like superfamily/Ribonuclease H"/>
    <property type="match status" value="1"/>
</dbReference>
<dbReference type="GO" id="GO:0003676">
    <property type="term" value="F:nucleic acid binding"/>
    <property type="evidence" value="ECO:0007669"/>
    <property type="project" value="InterPro"/>
</dbReference>
<name>Q6AKG2_DESPS</name>
<dbReference type="Pfam" id="PF13683">
    <property type="entry name" value="rve_3"/>
    <property type="match status" value="1"/>
</dbReference>
<evidence type="ECO:0000313" key="4">
    <source>
        <dbReference type="Proteomes" id="UP000000602"/>
    </source>
</evidence>
<dbReference type="PANTHER" id="PTHR35004">
    <property type="entry name" value="TRANSPOSASE RV3428C-RELATED"/>
    <property type="match status" value="1"/>
</dbReference>
<accession>Q6AKG2</accession>
<keyword evidence="4" id="KW-1185">Reference proteome</keyword>
<dbReference type="AlphaFoldDB" id="Q6AKG2"/>
<dbReference type="InterPro" id="IPR001584">
    <property type="entry name" value="Integrase_cat-core"/>
</dbReference>
<feature type="domain" description="Integrase catalytic" evidence="2">
    <location>
        <begin position="154"/>
        <end position="328"/>
    </location>
</feature>
<dbReference type="InterPro" id="IPR047656">
    <property type="entry name" value="IS481-like_transpos"/>
</dbReference>
<gene>
    <name evidence="3" type="ordered locus">DP2434</name>
</gene>
<dbReference type="EMBL" id="CR522870">
    <property type="protein sequence ID" value="CAG37163.1"/>
    <property type="molecule type" value="Genomic_DNA"/>
</dbReference>
<reference evidence="4" key="1">
    <citation type="journal article" date="2004" name="Environ. Microbiol.">
        <title>The genome of Desulfotalea psychrophila, a sulfate-reducing bacterium from permanently cold Arctic sediments.</title>
        <authorList>
            <person name="Rabus R."/>
            <person name="Ruepp A."/>
            <person name="Frickey T."/>
            <person name="Rattei T."/>
            <person name="Fartmann B."/>
            <person name="Stark M."/>
            <person name="Bauer M."/>
            <person name="Zibat A."/>
            <person name="Lombardot T."/>
            <person name="Becker I."/>
            <person name="Amann J."/>
            <person name="Gellner K."/>
            <person name="Teeling H."/>
            <person name="Leuschner W.D."/>
            <person name="Gloeckner F.-O."/>
            <person name="Lupas A.N."/>
            <person name="Amann R."/>
            <person name="Klenk H.-P."/>
        </authorList>
    </citation>
    <scope>NUCLEOTIDE SEQUENCE [LARGE SCALE GENOMIC DNA]</scope>
    <source>
        <strain evidence="4">DSM 12343 / LSv54</strain>
    </source>
</reference>
<evidence type="ECO:0000259" key="2">
    <source>
        <dbReference type="PROSITE" id="PS50994"/>
    </source>
</evidence>
<dbReference type="Proteomes" id="UP000000602">
    <property type="component" value="Chromosome"/>
</dbReference>
<dbReference type="KEGG" id="dps:DP2434"/>
<dbReference type="SUPFAM" id="SSF53098">
    <property type="entry name" value="Ribonuclease H-like"/>
    <property type="match status" value="1"/>
</dbReference>
<evidence type="ECO:0000256" key="1">
    <source>
        <dbReference type="SAM" id="MobiDB-lite"/>
    </source>
</evidence>
<dbReference type="HOGENOM" id="CLU_027402_15_1_7"/>